<evidence type="ECO:0000259" key="2">
    <source>
        <dbReference type="Pfam" id="PF12849"/>
    </source>
</evidence>
<dbReference type="PANTHER" id="PTHR30570">
    <property type="entry name" value="PERIPLASMIC PHOSPHATE BINDING COMPONENT OF PHOSPHATE ABC TRANSPORTER"/>
    <property type="match status" value="1"/>
</dbReference>
<dbReference type="Pfam" id="PF12849">
    <property type="entry name" value="PBP_like_2"/>
    <property type="match status" value="1"/>
</dbReference>
<dbReference type="EMBL" id="CAEZYK010000005">
    <property type="protein sequence ID" value="CAB4714197.1"/>
    <property type="molecule type" value="Genomic_DNA"/>
</dbReference>
<dbReference type="EMBL" id="CAFBMM010000012">
    <property type="protein sequence ID" value="CAB4900551.1"/>
    <property type="molecule type" value="Genomic_DNA"/>
</dbReference>
<evidence type="ECO:0000313" key="4">
    <source>
        <dbReference type="EMBL" id="CAB4900551.1"/>
    </source>
</evidence>
<feature type="domain" description="PBP" evidence="2">
    <location>
        <begin position="33"/>
        <end position="315"/>
    </location>
</feature>
<evidence type="ECO:0000256" key="1">
    <source>
        <dbReference type="ARBA" id="ARBA00022729"/>
    </source>
</evidence>
<accession>A0A6J6QRW8</accession>
<dbReference type="InterPro" id="IPR024370">
    <property type="entry name" value="PBP_domain"/>
</dbReference>
<organism evidence="3">
    <name type="scientific">freshwater metagenome</name>
    <dbReference type="NCBI Taxonomy" id="449393"/>
    <lineage>
        <taxon>unclassified sequences</taxon>
        <taxon>metagenomes</taxon>
        <taxon>ecological metagenomes</taxon>
    </lineage>
</organism>
<protein>
    <submittedName>
        <fullName evidence="3">Unannotated protein</fullName>
    </submittedName>
</protein>
<dbReference type="Gene3D" id="3.40.190.10">
    <property type="entry name" value="Periplasmic binding protein-like II"/>
    <property type="match status" value="2"/>
</dbReference>
<dbReference type="EMBL" id="CAFBOF010000024">
    <property type="protein sequence ID" value="CAB4980417.1"/>
    <property type="molecule type" value="Genomic_DNA"/>
</dbReference>
<evidence type="ECO:0000313" key="6">
    <source>
        <dbReference type="EMBL" id="CAB5023559.1"/>
    </source>
</evidence>
<name>A0A6J6QRW8_9ZZZZ</name>
<dbReference type="EMBL" id="CAFBPQ010000021">
    <property type="protein sequence ID" value="CAB5023559.1"/>
    <property type="molecule type" value="Genomic_DNA"/>
</dbReference>
<dbReference type="InterPro" id="IPR050811">
    <property type="entry name" value="Phosphate_ABC_transporter"/>
</dbReference>
<dbReference type="PANTHER" id="PTHR30570:SF1">
    <property type="entry name" value="PHOSPHATE-BINDING PROTEIN PSTS"/>
    <property type="match status" value="1"/>
</dbReference>
<keyword evidence="1" id="KW-0732">Signal</keyword>
<dbReference type="SUPFAM" id="SSF53850">
    <property type="entry name" value="Periplasmic binding protein-like II"/>
    <property type="match status" value="1"/>
</dbReference>
<dbReference type="AlphaFoldDB" id="A0A6J6QRW8"/>
<proteinExistence type="predicted"/>
<sequence length="348" mass="36182">MSASPKKLRRLVAGVTIGIVSVGALAVLPAGAQSTSGVNISGSSTVEPITSLVAEQYAGKNPKVSVRVDGPGTGDGFKLLCADSIDIADASRIIKPEEAAVCQGKGITYTELPIGIDGLTIIANKASKVKCVDSAQIYGLFGPESDGTFATAQALATELGSTNTPLPTSGSIKKFTPGPESGTYDSFIELGEQKSIDARIAAGKVTTVVDEKGKTVAKEPIVSDGQFPNDNDIVKRVEATKNGIGFLGYAFYSENKENLKEIAVLNSTTKTCVDPSVKTIGDGTYALSRKLYVYPNNAKVAANADVKSFLNFYITKKSLTATVKEAGYVPLPAATIATTISTWKALAG</sequence>
<evidence type="ECO:0000313" key="5">
    <source>
        <dbReference type="EMBL" id="CAB4980417.1"/>
    </source>
</evidence>
<reference evidence="3" key="1">
    <citation type="submission" date="2020-05" db="EMBL/GenBank/DDBJ databases">
        <authorList>
            <person name="Chiriac C."/>
            <person name="Salcher M."/>
            <person name="Ghai R."/>
            <person name="Kavagutti S V."/>
        </authorList>
    </citation>
    <scope>NUCLEOTIDE SEQUENCE</scope>
</reference>
<gene>
    <name evidence="3" type="ORF">UFOPK2683_00176</name>
    <name evidence="4" type="ORF">UFOPK3605_00459</name>
    <name evidence="5" type="ORF">UFOPK3897_01078</name>
    <name evidence="6" type="ORF">UFOPK4121_00810</name>
</gene>
<evidence type="ECO:0000313" key="3">
    <source>
        <dbReference type="EMBL" id="CAB4714197.1"/>
    </source>
</evidence>